<keyword evidence="1" id="KW-0812">Transmembrane</keyword>
<keyword evidence="1" id="KW-1133">Transmembrane helix</keyword>
<dbReference type="Proteomes" id="UP000694409">
    <property type="component" value="Unassembled WGS sequence"/>
</dbReference>
<keyword evidence="1" id="KW-0472">Membrane</keyword>
<organism evidence="2 3">
    <name type="scientific">Serinus canaria</name>
    <name type="common">Island canary</name>
    <name type="synonym">Fringilla canaria</name>
    <dbReference type="NCBI Taxonomy" id="9135"/>
    <lineage>
        <taxon>Eukaryota</taxon>
        <taxon>Metazoa</taxon>
        <taxon>Chordata</taxon>
        <taxon>Craniata</taxon>
        <taxon>Vertebrata</taxon>
        <taxon>Euteleostomi</taxon>
        <taxon>Archelosauria</taxon>
        <taxon>Archosauria</taxon>
        <taxon>Dinosauria</taxon>
        <taxon>Saurischia</taxon>
        <taxon>Theropoda</taxon>
        <taxon>Coelurosauria</taxon>
        <taxon>Aves</taxon>
        <taxon>Neognathae</taxon>
        <taxon>Neoaves</taxon>
        <taxon>Telluraves</taxon>
        <taxon>Australaves</taxon>
        <taxon>Passeriformes</taxon>
        <taxon>Passeroidea</taxon>
        <taxon>Fringillidae</taxon>
        <taxon>Carduelinae</taxon>
        <taxon>Serinus</taxon>
    </lineage>
</organism>
<reference evidence="2" key="1">
    <citation type="submission" date="2025-08" db="UniProtKB">
        <authorList>
            <consortium name="Ensembl"/>
        </authorList>
    </citation>
    <scope>IDENTIFICATION</scope>
</reference>
<evidence type="ECO:0000313" key="3">
    <source>
        <dbReference type="Proteomes" id="UP000694409"/>
    </source>
</evidence>
<proteinExistence type="predicted"/>
<feature type="transmembrane region" description="Helical" evidence="1">
    <location>
        <begin position="33"/>
        <end position="55"/>
    </location>
</feature>
<keyword evidence="3" id="KW-1185">Reference proteome</keyword>
<dbReference type="Ensembl" id="ENSSCAT00000017440.1">
    <property type="protein sequence ID" value="ENSSCAP00000015571.1"/>
    <property type="gene ID" value="ENSSCAG00000011415.1"/>
</dbReference>
<dbReference type="OMA" id="PRMCRDV"/>
<feature type="transmembrane region" description="Helical" evidence="1">
    <location>
        <begin position="62"/>
        <end position="82"/>
    </location>
</feature>
<dbReference type="AlphaFoldDB" id="A0A8C9N9T5"/>
<sequence length="269" mass="29087">MSIGPGVCMPIYVHVCLCVFSVCVSISMSVSRWLCSCISVSVFMCVSACPGMYTYVCMCPCLCVWCLSICVCMSTCVCLSSMSQYGTVCMSTCLCPSSCVPVYFSVPESCVCVCMSCLGLCGCVHMYVPVCPGGCVSLSCMCLCTFLFLCVRICLKVQLQTGSCWRFYLKSREAAVAVPNQSTGALSPASYISVSPALATQTPPEGLFRGYFKGKFVPSLPGRNPDTNVRPERGHRMAAFPQTAKVPELFFSPQSLSGNESRRINLSQR</sequence>
<name>A0A8C9N9T5_SERCA</name>
<feature type="transmembrane region" description="Helical" evidence="1">
    <location>
        <begin position="7"/>
        <end position="27"/>
    </location>
</feature>
<evidence type="ECO:0000256" key="1">
    <source>
        <dbReference type="SAM" id="Phobius"/>
    </source>
</evidence>
<protein>
    <submittedName>
        <fullName evidence="2">Uncharacterized protein</fullName>
    </submittedName>
</protein>
<reference evidence="2" key="2">
    <citation type="submission" date="2025-09" db="UniProtKB">
        <authorList>
            <consortium name="Ensembl"/>
        </authorList>
    </citation>
    <scope>IDENTIFICATION</scope>
</reference>
<evidence type="ECO:0000313" key="2">
    <source>
        <dbReference type="Ensembl" id="ENSSCAP00000015571.1"/>
    </source>
</evidence>
<accession>A0A8C9N9T5</accession>